<dbReference type="Pfam" id="PF14792">
    <property type="entry name" value="DNA_pol_B_palm"/>
    <property type="match status" value="1"/>
</dbReference>
<dbReference type="PROSITE" id="PS00522">
    <property type="entry name" value="DNA_POLYMERASE_X"/>
    <property type="match status" value="1"/>
</dbReference>
<comment type="catalytic activity">
    <reaction evidence="13 14">
        <text>DNA(n) + a 2'-deoxyribonucleoside 5'-triphosphate = DNA(n+1) + diphosphate</text>
        <dbReference type="Rhea" id="RHEA:22508"/>
        <dbReference type="Rhea" id="RHEA-COMP:17339"/>
        <dbReference type="Rhea" id="RHEA-COMP:17340"/>
        <dbReference type="ChEBI" id="CHEBI:33019"/>
        <dbReference type="ChEBI" id="CHEBI:61560"/>
        <dbReference type="ChEBI" id="CHEBI:173112"/>
        <dbReference type="EC" id="2.7.7.7"/>
    </reaction>
</comment>
<dbReference type="GO" id="GO:0046872">
    <property type="term" value="F:metal ion binding"/>
    <property type="evidence" value="ECO:0007669"/>
    <property type="project" value="UniProtKB-UniRule"/>
</dbReference>
<comment type="subcellular location">
    <subcellularLocation>
        <location evidence="1 14">Nucleus</location>
    </subcellularLocation>
</comment>
<proteinExistence type="inferred from homology"/>
<keyword evidence="5 14" id="KW-0548">Nucleotidyltransferase</keyword>
<evidence type="ECO:0000256" key="5">
    <source>
        <dbReference type="ARBA" id="ARBA00022695"/>
    </source>
</evidence>
<dbReference type="GO" id="GO:0003677">
    <property type="term" value="F:DNA binding"/>
    <property type="evidence" value="ECO:0007669"/>
    <property type="project" value="UniProtKB-UniRule"/>
</dbReference>
<evidence type="ECO:0000313" key="16">
    <source>
        <dbReference type="EMBL" id="PNF30396.1"/>
    </source>
</evidence>
<dbReference type="FunFam" id="3.30.460.10:FF:000020">
    <property type="entry name" value="DNA polymerase lambda"/>
    <property type="match status" value="1"/>
</dbReference>
<dbReference type="Pfam" id="PF10391">
    <property type="entry name" value="DNA_pol_lambd_f"/>
    <property type="match status" value="1"/>
</dbReference>
<dbReference type="InParanoid" id="A0A2J7QP82"/>
<evidence type="ECO:0000256" key="2">
    <source>
        <dbReference type="ARBA" id="ARBA00008323"/>
    </source>
</evidence>
<keyword evidence="17" id="KW-1185">Reference proteome</keyword>
<evidence type="ECO:0000256" key="8">
    <source>
        <dbReference type="ARBA" id="ARBA00022763"/>
    </source>
</evidence>
<organism evidence="16 17">
    <name type="scientific">Cryptotermes secundus</name>
    <dbReference type="NCBI Taxonomy" id="105785"/>
    <lineage>
        <taxon>Eukaryota</taxon>
        <taxon>Metazoa</taxon>
        <taxon>Ecdysozoa</taxon>
        <taxon>Arthropoda</taxon>
        <taxon>Hexapoda</taxon>
        <taxon>Insecta</taxon>
        <taxon>Pterygota</taxon>
        <taxon>Neoptera</taxon>
        <taxon>Polyneoptera</taxon>
        <taxon>Dictyoptera</taxon>
        <taxon>Blattodea</taxon>
        <taxon>Blattoidea</taxon>
        <taxon>Termitoidae</taxon>
        <taxon>Kalotermitidae</taxon>
        <taxon>Cryptotermitinae</taxon>
        <taxon>Cryptotermes</taxon>
    </lineage>
</organism>
<feature type="domain" description="DNA-directed DNA polymerase X" evidence="15">
    <location>
        <begin position="1"/>
        <end position="199"/>
    </location>
</feature>
<dbReference type="AlphaFoldDB" id="A0A2J7QP82"/>
<evidence type="ECO:0000256" key="4">
    <source>
        <dbReference type="ARBA" id="ARBA00022679"/>
    </source>
</evidence>
<evidence type="ECO:0000256" key="10">
    <source>
        <dbReference type="ARBA" id="ARBA00023125"/>
    </source>
</evidence>
<keyword evidence="9 14" id="KW-0239">DNA-directed DNA polymerase</keyword>
<keyword evidence="11 14" id="KW-0234">DNA repair</keyword>
<dbReference type="Gene3D" id="3.30.460.10">
    <property type="entry name" value="Beta Polymerase, domain 2"/>
    <property type="match status" value="1"/>
</dbReference>
<dbReference type="SMART" id="SM00483">
    <property type="entry name" value="POLXc"/>
    <property type="match status" value="1"/>
</dbReference>
<dbReference type="Proteomes" id="UP000235965">
    <property type="component" value="Unassembled WGS sequence"/>
</dbReference>
<dbReference type="CDD" id="cd00141">
    <property type="entry name" value="NT_POLXc"/>
    <property type="match status" value="1"/>
</dbReference>
<dbReference type="GO" id="GO:0005634">
    <property type="term" value="C:nucleus"/>
    <property type="evidence" value="ECO:0007669"/>
    <property type="project" value="UniProtKB-SubCell"/>
</dbReference>
<dbReference type="EC" id="2.7.7.7" evidence="14"/>
<dbReference type="SUPFAM" id="SSF81301">
    <property type="entry name" value="Nucleotidyltransferase"/>
    <property type="match status" value="1"/>
</dbReference>
<reference evidence="16 17" key="1">
    <citation type="submission" date="2017-12" db="EMBL/GenBank/DDBJ databases">
        <title>Hemimetabolous genomes reveal molecular basis of termite eusociality.</title>
        <authorList>
            <person name="Harrison M.C."/>
            <person name="Jongepier E."/>
            <person name="Robertson H.M."/>
            <person name="Arning N."/>
            <person name="Bitard-Feildel T."/>
            <person name="Chao H."/>
            <person name="Childers C.P."/>
            <person name="Dinh H."/>
            <person name="Doddapaneni H."/>
            <person name="Dugan S."/>
            <person name="Gowin J."/>
            <person name="Greiner C."/>
            <person name="Han Y."/>
            <person name="Hu H."/>
            <person name="Hughes D.S.T."/>
            <person name="Huylmans A.-K."/>
            <person name="Kemena C."/>
            <person name="Kremer L.P.M."/>
            <person name="Lee S.L."/>
            <person name="Lopez-Ezquerra A."/>
            <person name="Mallet L."/>
            <person name="Monroy-Kuhn J.M."/>
            <person name="Moser A."/>
            <person name="Murali S.C."/>
            <person name="Muzny D.M."/>
            <person name="Otani S."/>
            <person name="Piulachs M.-D."/>
            <person name="Poelchau M."/>
            <person name="Qu J."/>
            <person name="Schaub F."/>
            <person name="Wada-Katsumata A."/>
            <person name="Worley K.C."/>
            <person name="Xie Q."/>
            <person name="Ylla G."/>
            <person name="Poulsen M."/>
            <person name="Gibbs R.A."/>
            <person name="Schal C."/>
            <person name="Richards S."/>
            <person name="Belles X."/>
            <person name="Korb J."/>
            <person name="Bornberg-Bauer E."/>
        </authorList>
    </citation>
    <scope>NUCLEOTIDE SEQUENCE [LARGE SCALE GENOMIC DNA]</scope>
    <source>
        <tissue evidence="16">Whole body</tissue>
    </source>
</reference>
<evidence type="ECO:0000256" key="9">
    <source>
        <dbReference type="ARBA" id="ARBA00022932"/>
    </source>
</evidence>
<keyword evidence="8 14" id="KW-0227">DNA damage</keyword>
<dbReference type="PANTHER" id="PTHR11276:SF28">
    <property type="entry name" value="DNA POLYMERASE LAMBDA"/>
    <property type="match status" value="1"/>
</dbReference>
<keyword evidence="6" id="KW-0235">DNA replication</keyword>
<dbReference type="InterPro" id="IPR028207">
    <property type="entry name" value="DNA_pol_B_palm_palm"/>
</dbReference>
<protein>
    <recommendedName>
        <fullName evidence="14">DNA polymerase</fullName>
        <ecNumber evidence="14">2.7.7.7</ecNumber>
    </recommendedName>
</protein>
<evidence type="ECO:0000259" key="15">
    <source>
        <dbReference type="SMART" id="SM00483"/>
    </source>
</evidence>
<keyword evidence="4 14" id="KW-0808">Transferase</keyword>
<dbReference type="EMBL" id="NEVH01012095">
    <property type="protein sequence ID" value="PNF30396.1"/>
    <property type="molecule type" value="Genomic_DNA"/>
</dbReference>
<comment type="caution">
    <text evidence="16">The sequence shown here is derived from an EMBL/GenBank/DDBJ whole genome shotgun (WGS) entry which is preliminary data.</text>
</comment>
<evidence type="ECO:0000256" key="7">
    <source>
        <dbReference type="ARBA" id="ARBA00022723"/>
    </source>
</evidence>
<dbReference type="Gene3D" id="1.10.150.20">
    <property type="entry name" value="5' to 3' exonuclease, C-terminal subdomain"/>
    <property type="match status" value="1"/>
</dbReference>
<comment type="similarity">
    <text evidence="2 14">Belongs to the DNA polymerase type-X family.</text>
</comment>
<evidence type="ECO:0000256" key="12">
    <source>
        <dbReference type="ARBA" id="ARBA00023242"/>
    </source>
</evidence>
<keyword evidence="7" id="KW-0479">Metal-binding</keyword>
<dbReference type="InterPro" id="IPR018944">
    <property type="entry name" value="DNA_pol_lambd_fingers_domain"/>
</dbReference>
<comment type="function">
    <text evidence="14">DNA polymerase that functions in several pathways of DNA repair. Involved in base excision repair (BER) responsible for repair of lesions that give rise to abasic (AP) sites in DNA. Also contributes to DNA double-strand break repair by non-homologous end joining and homologous recombination. Has both template-dependent and template-independent (terminal transferase) DNA polymerase activities. Has also a 5'-deoxyribose-5-phosphate lyase (dRP lyase) activity.</text>
</comment>
<dbReference type="PANTHER" id="PTHR11276">
    <property type="entry name" value="DNA POLYMERASE TYPE-X FAMILY MEMBER"/>
    <property type="match status" value="1"/>
</dbReference>
<evidence type="ECO:0000313" key="17">
    <source>
        <dbReference type="Proteomes" id="UP000235965"/>
    </source>
</evidence>
<evidence type="ECO:0000256" key="3">
    <source>
        <dbReference type="ARBA" id="ARBA00022634"/>
    </source>
</evidence>
<accession>A0A2J7QP82</accession>
<dbReference type="InterPro" id="IPR002054">
    <property type="entry name" value="DNA-dir_DNA_pol_X"/>
</dbReference>
<dbReference type="SUPFAM" id="SSF81585">
    <property type="entry name" value="PsbU/PolX domain-like"/>
    <property type="match status" value="1"/>
</dbReference>
<keyword evidence="12 14" id="KW-0539">Nucleus</keyword>
<name>A0A2J7QP82_9NEOP</name>
<evidence type="ECO:0000256" key="14">
    <source>
        <dbReference type="RuleBase" id="RU366014"/>
    </source>
</evidence>
<dbReference type="STRING" id="105785.A0A2J7QP82"/>
<dbReference type="InterPro" id="IPR019843">
    <property type="entry name" value="DNA_pol-X_BS"/>
</dbReference>
<dbReference type="GO" id="GO:0006303">
    <property type="term" value="P:double-strand break repair via nonhomologous end joining"/>
    <property type="evidence" value="ECO:0007669"/>
    <property type="project" value="TreeGrafter"/>
</dbReference>
<dbReference type="OrthoDB" id="205514at2759"/>
<evidence type="ECO:0000256" key="11">
    <source>
        <dbReference type="ARBA" id="ARBA00023204"/>
    </source>
</evidence>
<dbReference type="InterPro" id="IPR022312">
    <property type="entry name" value="DNA_pol_X"/>
</dbReference>
<evidence type="ECO:0000256" key="13">
    <source>
        <dbReference type="ARBA" id="ARBA00049244"/>
    </source>
</evidence>
<sequence length="208" mass="23499">MESFTKVWGAGPATAQSWFEQGFRTLEDLKAKANLTKQQKIGLKHFDDIQVRMPREEVEKIAAMIEKYALSIEPRLKVELCGSYRRGNTSCGDVDILITRPDNIFTDILSCLTAQLKESGFITDDLINLEVNRNQKKYFGVCRLPGENQKHRRLDIFLVPQSEYATALMHYTGSALFNRSSPGHSQGNELIRTLSTGRSCKKGEGHTE</sequence>
<keyword evidence="3" id="KW-0237">DNA synthesis</keyword>
<keyword evidence="10" id="KW-0238">DNA-binding</keyword>
<gene>
    <name evidence="16" type="ORF">B7P43_G12862</name>
</gene>
<evidence type="ECO:0000256" key="1">
    <source>
        <dbReference type="ARBA" id="ARBA00004123"/>
    </source>
</evidence>
<dbReference type="InterPro" id="IPR002008">
    <property type="entry name" value="DNA_pol_X_beta-like"/>
</dbReference>
<dbReference type="GO" id="GO:0003887">
    <property type="term" value="F:DNA-directed DNA polymerase activity"/>
    <property type="evidence" value="ECO:0007669"/>
    <property type="project" value="UniProtKB-UniRule"/>
</dbReference>
<evidence type="ECO:0000256" key="6">
    <source>
        <dbReference type="ARBA" id="ARBA00022705"/>
    </source>
</evidence>
<dbReference type="PRINTS" id="PR00869">
    <property type="entry name" value="DNAPOLX"/>
</dbReference>
<dbReference type="InterPro" id="IPR043519">
    <property type="entry name" value="NT_sf"/>
</dbReference>
<dbReference type="FunFam" id="1.10.150.20:FF:000010">
    <property type="entry name" value="DNA polymerase lambda"/>
    <property type="match status" value="1"/>
</dbReference>
<dbReference type="PRINTS" id="PR00870">
    <property type="entry name" value="DNAPOLXBETA"/>
</dbReference>